<dbReference type="PROSITE" id="PS50850">
    <property type="entry name" value="MFS"/>
    <property type="match status" value="1"/>
</dbReference>
<sequence length="290" mass="31090">MFLVGVDSSIIGVVTPRIMTTFHSMDDIAWYGSGYMLPHTVLQPTLGTFYKAFNVTYVYLLSIFIFEVGSCLCAAAPTSTVFVTGRGIAECGGAGIFQGTLSIVSCSVSKKKVPIYYGYVLSVQAISACSAPIFGDIFADKVSWRWCFWINLPLGSIALFVVPWLVRPTPSENSLRKSHLATRLRHIDWLGTLLFRGAFTSTRGTSATNNGIRMIALDASRIFFIIISGILVSTYQHYMPYMVTGTAINIVGAGLQTTLGTSTSTALSATFLVIAGAGAGLGGNQPFTAP</sequence>
<keyword evidence="4 5" id="KW-0472">Membrane</keyword>
<dbReference type="Pfam" id="PF07690">
    <property type="entry name" value="MFS_1"/>
    <property type="match status" value="1"/>
</dbReference>
<name>A0A6G1IXN3_9PLEO</name>
<dbReference type="EMBL" id="MU005585">
    <property type="protein sequence ID" value="KAF2683004.1"/>
    <property type="molecule type" value="Genomic_DNA"/>
</dbReference>
<evidence type="ECO:0000256" key="3">
    <source>
        <dbReference type="ARBA" id="ARBA00022989"/>
    </source>
</evidence>
<gene>
    <name evidence="7" type="ORF">K458DRAFT_453328</name>
</gene>
<evidence type="ECO:0000313" key="7">
    <source>
        <dbReference type="EMBL" id="KAF2683004.1"/>
    </source>
</evidence>
<keyword evidence="2 5" id="KW-0812">Transmembrane</keyword>
<dbReference type="GO" id="GO:0022857">
    <property type="term" value="F:transmembrane transporter activity"/>
    <property type="evidence" value="ECO:0007669"/>
    <property type="project" value="InterPro"/>
</dbReference>
<keyword evidence="8" id="KW-1185">Reference proteome</keyword>
<protein>
    <submittedName>
        <fullName evidence="7">MFS general substrate transporter</fullName>
    </submittedName>
</protein>
<feature type="transmembrane region" description="Helical" evidence="5">
    <location>
        <begin position="57"/>
        <end position="77"/>
    </location>
</feature>
<evidence type="ECO:0000256" key="4">
    <source>
        <dbReference type="ARBA" id="ARBA00023136"/>
    </source>
</evidence>
<feature type="transmembrane region" description="Helical" evidence="5">
    <location>
        <begin position="146"/>
        <end position="166"/>
    </location>
</feature>
<dbReference type="InterPro" id="IPR036259">
    <property type="entry name" value="MFS_trans_sf"/>
</dbReference>
<dbReference type="SUPFAM" id="SSF103473">
    <property type="entry name" value="MFS general substrate transporter"/>
    <property type="match status" value="1"/>
</dbReference>
<dbReference type="GO" id="GO:0005886">
    <property type="term" value="C:plasma membrane"/>
    <property type="evidence" value="ECO:0007669"/>
    <property type="project" value="TreeGrafter"/>
</dbReference>
<proteinExistence type="predicted"/>
<reference evidence="7" key="1">
    <citation type="journal article" date="2020" name="Stud. Mycol.">
        <title>101 Dothideomycetes genomes: a test case for predicting lifestyles and emergence of pathogens.</title>
        <authorList>
            <person name="Haridas S."/>
            <person name="Albert R."/>
            <person name="Binder M."/>
            <person name="Bloem J."/>
            <person name="Labutti K."/>
            <person name="Salamov A."/>
            <person name="Andreopoulos B."/>
            <person name="Baker S."/>
            <person name="Barry K."/>
            <person name="Bills G."/>
            <person name="Bluhm B."/>
            <person name="Cannon C."/>
            <person name="Castanera R."/>
            <person name="Culley D."/>
            <person name="Daum C."/>
            <person name="Ezra D."/>
            <person name="Gonzalez J."/>
            <person name="Henrissat B."/>
            <person name="Kuo A."/>
            <person name="Liang C."/>
            <person name="Lipzen A."/>
            <person name="Lutzoni F."/>
            <person name="Magnuson J."/>
            <person name="Mondo S."/>
            <person name="Nolan M."/>
            <person name="Ohm R."/>
            <person name="Pangilinan J."/>
            <person name="Park H.-J."/>
            <person name="Ramirez L."/>
            <person name="Alfaro M."/>
            <person name="Sun H."/>
            <person name="Tritt A."/>
            <person name="Yoshinaga Y."/>
            <person name="Zwiers L.-H."/>
            <person name="Turgeon B."/>
            <person name="Goodwin S."/>
            <person name="Spatafora J."/>
            <person name="Crous P."/>
            <person name="Grigoriev I."/>
        </authorList>
    </citation>
    <scope>NUCLEOTIDE SEQUENCE</scope>
    <source>
        <strain evidence="7">CBS 122367</strain>
    </source>
</reference>
<accession>A0A6G1IXN3</accession>
<evidence type="ECO:0000313" key="8">
    <source>
        <dbReference type="Proteomes" id="UP000799291"/>
    </source>
</evidence>
<feature type="domain" description="Major facilitator superfamily (MFS) profile" evidence="6">
    <location>
        <begin position="1"/>
        <end position="290"/>
    </location>
</feature>
<comment type="subcellular location">
    <subcellularLocation>
        <location evidence="1">Membrane</location>
        <topology evidence="1">Multi-pass membrane protein</topology>
    </subcellularLocation>
</comment>
<dbReference type="PANTHER" id="PTHR23501:SF199">
    <property type="entry name" value="MFS EFFLUX TRANSPORTER INPD-RELATED"/>
    <property type="match status" value="1"/>
</dbReference>
<dbReference type="Proteomes" id="UP000799291">
    <property type="component" value="Unassembled WGS sequence"/>
</dbReference>
<evidence type="ECO:0000256" key="2">
    <source>
        <dbReference type="ARBA" id="ARBA00022692"/>
    </source>
</evidence>
<evidence type="ECO:0000256" key="5">
    <source>
        <dbReference type="SAM" id="Phobius"/>
    </source>
</evidence>
<dbReference type="InterPro" id="IPR020846">
    <property type="entry name" value="MFS_dom"/>
</dbReference>
<dbReference type="PANTHER" id="PTHR23501">
    <property type="entry name" value="MAJOR FACILITATOR SUPERFAMILY"/>
    <property type="match status" value="1"/>
</dbReference>
<feature type="transmembrane region" description="Helical" evidence="5">
    <location>
        <begin position="115"/>
        <end position="134"/>
    </location>
</feature>
<dbReference type="AlphaFoldDB" id="A0A6G1IXN3"/>
<dbReference type="InterPro" id="IPR011701">
    <property type="entry name" value="MFS"/>
</dbReference>
<evidence type="ECO:0000256" key="1">
    <source>
        <dbReference type="ARBA" id="ARBA00004141"/>
    </source>
</evidence>
<keyword evidence="3 5" id="KW-1133">Transmembrane helix</keyword>
<organism evidence="7 8">
    <name type="scientific">Lentithecium fluviatile CBS 122367</name>
    <dbReference type="NCBI Taxonomy" id="1168545"/>
    <lineage>
        <taxon>Eukaryota</taxon>
        <taxon>Fungi</taxon>
        <taxon>Dikarya</taxon>
        <taxon>Ascomycota</taxon>
        <taxon>Pezizomycotina</taxon>
        <taxon>Dothideomycetes</taxon>
        <taxon>Pleosporomycetidae</taxon>
        <taxon>Pleosporales</taxon>
        <taxon>Massarineae</taxon>
        <taxon>Lentitheciaceae</taxon>
        <taxon>Lentithecium</taxon>
    </lineage>
</organism>
<dbReference type="Gene3D" id="1.20.1250.20">
    <property type="entry name" value="MFS general substrate transporter like domains"/>
    <property type="match status" value="1"/>
</dbReference>
<dbReference type="OrthoDB" id="10021397at2759"/>
<evidence type="ECO:0000259" key="6">
    <source>
        <dbReference type="PROSITE" id="PS50850"/>
    </source>
</evidence>